<keyword evidence="3" id="KW-0309">Germination</keyword>
<accession>A0ABW0LNH8</accession>
<protein>
    <submittedName>
        <fullName evidence="10">Ger(X)C family spore germination protein</fullName>
    </submittedName>
</protein>
<dbReference type="Pfam" id="PF25198">
    <property type="entry name" value="Spore_GerAC_N"/>
    <property type="match status" value="1"/>
</dbReference>
<dbReference type="NCBIfam" id="TIGR02887">
    <property type="entry name" value="spore_ger_x_C"/>
    <property type="match status" value="1"/>
</dbReference>
<name>A0ABW0LNH8_9BACI</name>
<comment type="subcellular location">
    <subcellularLocation>
        <location evidence="1">Membrane</location>
        <topology evidence="1">Lipid-anchor</topology>
    </subcellularLocation>
</comment>
<evidence type="ECO:0000259" key="8">
    <source>
        <dbReference type="Pfam" id="PF05504"/>
    </source>
</evidence>
<evidence type="ECO:0000259" key="9">
    <source>
        <dbReference type="Pfam" id="PF25198"/>
    </source>
</evidence>
<dbReference type="InterPro" id="IPR038501">
    <property type="entry name" value="Spore_GerAC_C_sf"/>
</dbReference>
<evidence type="ECO:0000313" key="11">
    <source>
        <dbReference type="Proteomes" id="UP001596147"/>
    </source>
</evidence>
<evidence type="ECO:0000256" key="6">
    <source>
        <dbReference type="ARBA" id="ARBA00023139"/>
    </source>
</evidence>
<dbReference type="Pfam" id="PF05504">
    <property type="entry name" value="Spore_GerAC"/>
    <property type="match status" value="1"/>
</dbReference>
<proteinExistence type="inferred from homology"/>
<keyword evidence="6" id="KW-0564">Palmitate</keyword>
<organism evidence="10 11">
    <name type="scientific">Lederbergia graminis</name>
    <dbReference type="NCBI Taxonomy" id="735518"/>
    <lineage>
        <taxon>Bacteria</taxon>
        <taxon>Bacillati</taxon>
        <taxon>Bacillota</taxon>
        <taxon>Bacilli</taxon>
        <taxon>Bacillales</taxon>
        <taxon>Bacillaceae</taxon>
        <taxon>Lederbergia</taxon>
    </lineage>
</organism>
<evidence type="ECO:0000313" key="10">
    <source>
        <dbReference type="EMBL" id="MFC5466066.1"/>
    </source>
</evidence>
<dbReference type="PANTHER" id="PTHR35789:SF1">
    <property type="entry name" value="SPORE GERMINATION PROTEIN B3"/>
    <property type="match status" value="1"/>
</dbReference>
<evidence type="ECO:0000256" key="2">
    <source>
        <dbReference type="ARBA" id="ARBA00007886"/>
    </source>
</evidence>
<keyword evidence="11" id="KW-1185">Reference proteome</keyword>
<sequence length="357" mass="40398">MNGKRLILSVVLLMLVFINSGCWDNKDINNRVMPVVLGVSKESDEYKLYLQIPILEEETVRSQVITGNGRTINEVIDKLSTNLDSNIDLLHIKVIVIDSELAEEGVKDIISGIMRSRDVPSKALVAICDKDFEQFFETMKQVKIADGSALLEYFEKNAGWNPQIALTRVWHVYRSIHSYTLDVAIPIIHLGESTLIEFAGSAIIKNGVMVDKITSDETLLYNAYQGESAHGKIEVLDKGSVIILDNKLNYHYQLENDVPLLTLDLDLDVMILEVKGEPTKEKIKNELEKLLKSRFENMLTKMKENEADILGVGQLFRKEIPRSKLKDWRSTYLPNLDLDLKIEVNIRNSGNLKDPGA</sequence>
<dbReference type="Gene3D" id="3.30.300.210">
    <property type="entry name" value="Nutrient germinant receptor protein C, domain 3"/>
    <property type="match status" value="1"/>
</dbReference>
<dbReference type="Proteomes" id="UP001596147">
    <property type="component" value="Unassembled WGS sequence"/>
</dbReference>
<dbReference type="PANTHER" id="PTHR35789">
    <property type="entry name" value="SPORE GERMINATION PROTEIN B3"/>
    <property type="match status" value="1"/>
</dbReference>
<feature type="domain" description="Spore germination protein N-terminal" evidence="9">
    <location>
        <begin position="24"/>
        <end position="189"/>
    </location>
</feature>
<keyword evidence="7" id="KW-0449">Lipoprotein</keyword>
<dbReference type="InterPro" id="IPR046953">
    <property type="entry name" value="Spore_GerAC-like_C"/>
</dbReference>
<evidence type="ECO:0000256" key="7">
    <source>
        <dbReference type="ARBA" id="ARBA00023288"/>
    </source>
</evidence>
<keyword evidence="5" id="KW-0472">Membrane</keyword>
<dbReference type="InterPro" id="IPR008844">
    <property type="entry name" value="Spore_GerAC-like"/>
</dbReference>
<evidence type="ECO:0000256" key="3">
    <source>
        <dbReference type="ARBA" id="ARBA00022544"/>
    </source>
</evidence>
<keyword evidence="4" id="KW-0732">Signal</keyword>
<dbReference type="InterPro" id="IPR057336">
    <property type="entry name" value="GerAC_N"/>
</dbReference>
<comment type="caution">
    <text evidence="10">The sequence shown here is derived from an EMBL/GenBank/DDBJ whole genome shotgun (WGS) entry which is preliminary data.</text>
</comment>
<dbReference type="RefSeq" id="WP_382353486.1">
    <property type="nucleotide sequence ID" value="NZ_JBHSMC010000020.1"/>
</dbReference>
<evidence type="ECO:0000256" key="5">
    <source>
        <dbReference type="ARBA" id="ARBA00023136"/>
    </source>
</evidence>
<comment type="similarity">
    <text evidence="2">Belongs to the GerABKC lipoprotein family.</text>
</comment>
<gene>
    <name evidence="10" type="ORF">ACFPM4_15135</name>
</gene>
<feature type="domain" description="Spore germination GerAC-like C-terminal" evidence="8">
    <location>
        <begin position="200"/>
        <end position="350"/>
    </location>
</feature>
<reference evidence="11" key="1">
    <citation type="journal article" date="2019" name="Int. J. Syst. Evol. Microbiol.">
        <title>The Global Catalogue of Microorganisms (GCM) 10K type strain sequencing project: providing services to taxonomists for standard genome sequencing and annotation.</title>
        <authorList>
            <consortium name="The Broad Institute Genomics Platform"/>
            <consortium name="The Broad Institute Genome Sequencing Center for Infectious Disease"/>
            <person name="Wu L."/>
            <person name="Ma J."/>
        </authorList>
    </citation>
    <scope>NUCLEOTIDE SEQUENCE [LARGE SCALE GENOMIC DNA]</scope>
    <source>
        <strain evidence="11">CGMCC 1.12237</strain>
    </source>
</reference>
<dbReference type="EMBL" id="JBHSMC010000020">
    <property type="protein sequence ID" value="MFC5466066.1"/>
    <property type="molecule type" value="Genomic_DNA"/>
</dbReference>
<evidence type="ECO:0000256" key="1">
    <source>
        <dbReference type="ARBA" id="ARBA00004635"/>
    </source>
</evidence>
<evidence type="ECO:0000256" key="4">
    <source>
        <dbReference type="ARBA" id="ARBA00022729"/>
    </source>
</evidence>